<comment type="caution">
    <text evidence="3">The sequence shown here is derived from an EMBL/GenBank/DDBJ whole genome shotgun (WGS) entry which is preliminary data.</text>
</comment>
<sequence>MDSKSRAHTSAKQEWIFQLILHLTVFHFVIIDHEHGQMVYELDWYQLAFFANYVCANLLISYVLLPRYLYRKRYLEFAVYCLLIVVAVILIEEFVLEKIFFPNTRGSDFQGAILSLGEVLSVLGALTGVKFAWDSIHRQREIDELKLMVKDSELSFLNSQINPHFLFNNLNNLYSYAVEQSPKTPEIILGLSGVLRYMLYECREAFVPLLKEVEQLRNFIQLYELQIEERGAVDFTTKNVSDNYQIAPLILNVFVENAFKHSQSGQSDEIRISISLAVDDTGTLHFSCVNNFEPTDFSNGENQGIGLKNVKKRLALLYPERHRLEIEQKGKEYRVSLQIKLQTP</sequence>
<dbReference type="Gene3D" id="3.30.565.10">
    <property type="entry name" value="Histidine kinase-like ATPase, C-terminal domain"/>
    <property type="match status" value="1"/>
</dbReference>
<keyword evidence="3" id="KW-0418">Kinase</keyword>
<keyword evidence="4" id="KW-1185">Reference proteome</keyword>
<accession>A0ABS3BL48</accession>
<feature type="transmembrane region" description="Helical" evidence="1">
    <location>
        <begin position="44"/>
        <end position="65"/>
    </location>
</feature>
<dbReference type="RefSeq" id="WP_206567539.1">
    <property type="nucleotide sequence ID" value="NZ_JAFKCW010000001.1"/>
</dbReference>
<dbReference type="InterPro" id="IPR050640">
    <property type="entry name" value="Bact_2-comp_sensor_kinase"/>
</dbReference>
<reference evidence="3 4" key="1">
    <citation type="submission" date="2021-03" db="EMBL/GenBank/DDBJ databases">
        <title>novel species isolated from a fishpond in China.</title>
        <authorList>
            <person name="Lu H."/>
            <person name="Cai Z."/>
        </authorList>
    </citation>
    <scope>NUCLEOTIDE SEQUENCE [LARGE SCALE GENOMIC DNA]</scope>
    <source>
        <strain evidence="3 4">JCM 31546</strain>
    </source>
</reference>
<protein>
    <submittedName>
        <fullName evidence="3">Histidine kinase</fullName>
    </submittedName>
</protein>
<feature type="domain" description="Signal transduction histidine kinase internal region" evidence="2">
    <location>
        <begin position="153"/>
        <end position="230"/>
    </location>
</feature>
<dbReference type="EMBL" id="JAFKCW010000001">
    <property type="protein sequence ID" value="MBN7799549.1"/>
    <property type="molecule type" value="Genomic_DNA"/>
</dbReference>
<keyword evidence="1" id="KW-0472">Membrane</keyword>
<evidence type="ECO:0000259" key="2">
    <source>
        <dbReference type="Pfam" id="PF06580"/>
    </source>
</evidence>
<dbReference type="PANTHER" id="PTHR34220:SF7">
    <property type="entry name" value="SENSOR HISTIDINE KINASE YPDA"/>
    <property type="match status" value="1"/>
</dbReference>
<evidence type="ECO:0000313" key="3">
    <source>
        <dbReference type="EMBL" id="MBN7799549.1"/>
    </source>
</evidence>
<dbReference type="GO" id="GO:0016301">
    <property type="term" value="F:kinase activity"/>
    <property type="evidence" value="ECO:0007669"/>
    <property type="project" value="UniProtKB-KW"/>
</dbReference>
<proteinExistence type="predicted"/>
<feature type="transmembrane region" description="Helical" evidence="1">
    <location>
        <begin position="77"/>
        <end position="101"/>
    </location>
</feature>
<keyword evidence="3" id="KW-0808">Transferase</keyword>
<feature type="transmembrane region" description="Helical" evidence="1">
    <location>
        <begin position="113"/>
        <end position="133"/>
    </location>
</feature>
<evidence type="ECO:0000313" key="4">
    <source>
        <dbReference type="Proteomes" id="UP000664698"/>
    </source>
</evidence>
<evidence type="ECO:0000256" key="1">
    <source>
        <dbReference type="SAM" id="Phobius"/>
    </source>
</evidence>
<organism evidence="3 4">
    <name type="scientific">Algoriphagus aestuariicola</name>
    <dbReference type="NCBI Taxonomy" id="1852016"/>
    <lineage>
        <taxon>Bacteria</taxon>
        <taxon>Pseudomonadati</taxon>
        <taxon>Bacteroidota</taxon>
        <taxon>Cytophagia</taxon>
        <taxon>Cytophagales</taxon>
        <taxon>Cyclobacteriaceae</taxon>
        <taxon>Algoriphagus</taxon>
    </lineage>
</organism>
<dbReference type="Pfam" id="PF06580">
    <property type="entry name" value="His_kinase"/>
    <property type="match status" value="1"/>
</dbReference>
<feature type="transmembrane region" description="Helical" evidence="1">
    <location>
        <begin position="15"/>
        <end position="32"/>
    </location>
</feature>
<keyword evidence="1" id="KW-0812">Transmembrane</keyword>
<dbReference type="InterPro" id="IPR010559">
    <property type="entry name" value="Sig_transdc_His_kin_internal"/>
</dbReference>
<keyword evidence="1" id="KW-1133">Transmembrane helix</keyword>
<gene>
    <name evidence="3" type="ORF">J0A67_01685</name>
</gene>
<name>A0ABS3BL48_9BACT</name>
<dbReference type="PANTHER" id="PTHR34220">
    <property type="entry name" value="SENSOR HISTIDINE KINASE YPDA"/>
    <property type="match status" value="1"/>
</dbReference>
<dbReference type="Proteomes" id="UP000664698">
    <property type="component" value="Unassembled WGS sequence"/>
</dbReference>
<dbReference type="InterPro" id="IPR036890">
    <property type="entry name" value="HATPase_C_sf"/>
</dbReference>